<protein>
    <submittedName>
        <fullName evidence="2">Uncharacterized protein</fullName>
    </submittedName>
</protein>
<dbReference type="EMBL" id="CYKH01000903">
    <property type="protein sequence ID" value="CUG62126.1"/>
    <property type="molecule type" value="Genomic_DNA"/>
</dbReference>
<dbReference type="Proteomes" id="UP000051952">
    <property type="component" value="Unassembled WGS sequence"/>
</dbReference>
<accession>A0A0S4J1W7</accession>
<proteinExistence type="predicted"/>
<feature type="region of interest" description="Disordered" evidence="1">
    <location>
        <begin position="104"/>
        <end position="137"/>
    </location>
</feature>
<keyword evidence="3" id="KW-1185">Reference proteome</keyword>
<feature type="compositionally biased region" description="Polar residues" evidence="1">
    <location>
        <begin position="25"/>
        <end position="35"/>
    </location>
</feature>
<feature type="region of interest" description="Disordered" evidence="1">
    <location>
        <begin position="1"/>
        <end position="53"/>
    </location>
</feature>
<evidence type="ECO:0000313" key="2">
    <source>
        <dbReference type="EMBL" id="CUG62126.1"/>
    </source>
</evidence>
<evidence type="ECO:0000256" key="1">
    <source>
        <dbReference type="SAM" id="MobiDB-lite"/>
    </source>
</evidence>
<reference evidence="3" key="1">
    <citation type="submission" date="2015-09" db="EMBL/GenBank/DDBJ databases">
        <authorList>
            <consortium name="Pathogen Informatics"/>
        </authorList>
    </citation>
    <scope>NUCLEOTIDE SEQUENCE [LARGE SCALE GENOMIC DNA]</scope>
    <source>
        <strain evidence="3">Lake Konstanz</strain>
    </source>
</reference>
<feature type="compositionally biased region" description="Pro residues" evidence="1">
    <location>
        <begin position="120"/>
        <end position="132"/>
    </location>
</feature>
<sequence length="277" mass="32373">MPGNRPPILQRAARQSEFSDEFETESQLVASSTRVENPLQRARRRREYEHEQHMTKIRREMEQQREVLDQLLHPAGIEERMKEFRARERELRIEREERIRVRYEKSNAAKAARTADTHLPQPPSKPKPPGHLPPMLDSQDFALRDLRNAQAKETLIEVKKAKQHALVNSATKTVVRRILESGEDRKGFVRLEATLIQQFARMAVSRRFVRRQHQRSMSPMVLSLVPRRPQDTASGPQNSEVLDMVREVVTEAIDNAKILLTKEYVMNDTRLHSKLRQ</sequence>
<dbReference type="VEuPathDB" id="TriTrypDB:BSAL_05660"/>
<dbReference type="AlphaFoldDB" id="A0A0S4J1W7"/>
<name>A0A0S4J1W7_BODSA</name>
<evidence type="ECO:0000313" key="3">
    <source>
        <dbReference type="Proteomes" id="UP000051952"/>
    </source>
</evidence>
<organism evidence="2 3">
    <name type="scientific">Bodo saltans</name>
    <name type="common">Flagellated protozoan</name>
    <dbReference type="NCBI Taxonomy" id="75058"/>
    <lineage>
        <taxon>Eukaryota</taxon>
        <taxon>Discoba</taxon>
        <taxon>Euglenozoa</taxon>
        <taxon>Kinetoplastea</taxon>
        <taxon>Metakinetoplastina</taxon>
        <taxon>Eubodonida</taxon>
        <taxon>Bodonidae</taxon>
        <taxon>Bodo</taxon>
    </lineage>
</organism>
<gene>
    <name evidence="2" type="ORF">BSAL_05660</name>
</gene>